<organism evidence="2 3">
    <name type="scientific">Hungatella hathewayi DSM 13479</name>
    <dbReference type="NCBI Taxonomy" id="566550"/>
    <lineage>
        <taxon>Bacteria</taxon>
        <taxon>Bacillati</taxon>
        <taxon>Bacillota</taxon>
        <taxon>Clostridia</taxon>
        <taxon>Lachnospirales</taxon>
        <taxon>Lachnospiraceae</taxon>
        <taxon>Hungatella</taxon>
    </lineage>
</organism>
<name>D3AE10_9FIRM</name>
<gene>
    <name evidence="2" type="ORF">CLOSTHATH_01839</name>
</gene>
<feature type="region of interest" description="Disordered" evidence="1">
    <location>
        <begin position="1"/>
        <end position="34"/>
    </location>
</feature>
<dbReference type="AlphaFoldDB" id="D3AE10"/>
<proteinExistence type="predicted"/>
<dbReference type="Proteomes" id="UP000004968">
    <property type="component" value="Unassembled WGS sequence"/>
</dbReference>
<reference evidence="2 3" key="1">
    <citation type="submission" date="2010-01" db="EMBL/GenBank/DDBJ databases">
        <authorList>
            <person name="Weinstock G."/>
            <person name="Sodergren E."/>
            <person name="Clifton S."/>
            <person name="Fulton L."/>
            <person name="Fulton B."/>
            <person name="Courtney L."/>
            <person name="Fronick C."/>
            <person name="Harrison M."/>
            <person name="Strong C."/>
            <person name="Farmer C."/>
            <person name="Delahaunty K."/>
            <person name="Markovic C."/>
            <person name="Hall O."/>
            <person name="Minx P."/>
            <person name="Tomlinson C."/>
            <person name="Mitreva M."/>
            <person name="Nelson J."/>
            <person name="Hou S."/>
            <person name="Wollam A."/>
            <person name="Pepin K.H."/>
            <person name="Johnson M."/>
            <person name="Bhonagiri V."/>
            <person name="Nash W.E."/>
            <person name="Warren W."/>
            <person name="Chinwalla A."/>
            <person name="Mardis E.R."/>
            <person name="Wilson R.K."/>
        </authorList>
    </citation>
    <scope>NUCLEOTIDE SEQUENCE [LARGE SCALE GENOMIC DNA]</scope>
    <source>
        <strain evidence="2 3">DSM 13479</strain>
    </source>
</reference>
<evidence type="ECO:0000313" key="3">
    <source>
        <dbReference type="Proteomes" id="UP000004968"/>
    </source>
</evidence>
<comment type="caution">
    <text evidence="2">The sequence shown here is derived from an EMBL/GenBank/DDBJ whole genome shotgun (WGS) entry which is preliminary data.</text>
</comment>
<dbReference type="EMBL" id="ACIO01000139">
    <property type="protein sequence ID" value="EFC99947.1"/>
    <property type="molecule type" value="Genomic_DNA"/>
</dbReference>
<accession>D3AE10</accession>
<protein>
    <submittedName>
        <fullName evidence="2">Uncharacterized protein</fullName>
    </submittedName>
</protein>
<feature type="compositionally biased region" description="Basic and acidic residues" evidence="1">
    <location>
        <begin position="7"/>
        <end position="27"/>
    </location>
</feature>
<evidence type="ECO:0000256" key="1">
    <source>
        <dbReference type="SAM" id="MobiDB-lite"/>
    </source>
</evidence>
<evidence type="ECO:0000313" key="2">
    <source>
        <dbReference type="EMBL" id="EFC99947.1"/>
    </source>
</evidence>
<sequence>MPGAPDNDIRSIERRILSKTRAGELPDQRSGVRRSQAGLRIYALKPRHGEPIDQSVCIRGFPVCIKRGEFGL</sequence>
<dbReference type="HOGENOM" id="CLU_2716912_0_0_9"/>